<sequence>MKRAKENGLRWLRQAEHNFQVAKKHIKDNDFSDVCFMAEQTAQVALKAFLYFKGERFVNVHSVTELIKRIGESSENFIALLEMATKLDQYYIPTRYPDALAGNVIPAEVYKREQAKEAIEIAQKILDLVKTKMRGK</sequence>
<evidence type="ECO:0000313" key="3">
    <source>
        <dbReference type="Proteomes" id="UP000230025"/>
    </source>
</evidence>
<dbReference type="Proteomes" id="UP000230025">
    <property type="component" value="Unassembled WGS sequence"/>
</dbReference>
<name>A0A2M7GXV9_9BACT</name>
<dbReference type="Gene3D" id="1.20.120.330">
    <property type="entry name" value="Nucleotidyltransferases domain 2"/>
    <property type="match status" value="1"/>
</dbReference>
<organism evidence="2 3">
    <name type="scientific">bacterium (Candidatus Ratteibacteria) CG15_BIG_FIL_POST_REV_8_21_14_020_41_12</name>
    <dbReference type="NCBI Taxonomy" id="2014291"/>
    <lineage>
        <taxon>Bacteria</taxon>
        <taxon>Candidatus Ratteibacteria</taxon>
    </lineage>
</organism>
<keyword evidence="2" id="KW-0238">DNA-binding</keyword>
<dbReference type="SUPFAM" id="SSF81593">
    <property type="entry name" value="Nucleotidyltransferase substrate binding subunit/domain"/>
    <property type="match status" value="1"/>
</dbReference>
<dbReference type="Pfam" id="PF05168">
    <property type="entry name" value="HEPN"/>
    <property type="match status" value="1"/>
</dbReference>
<evidence type="ECO:0000313" key="2">
    <source>
        <dbReference type="EMBL" id="PIW32849.1"/>
    </source>
</evidence>
<dbReference type="SMART" id="SM00748">
    <property type="entry name" value="HEPN"/>
    <property type="match status" value="1"/>
</dbReference>
<proteinExistence type="predicted"/>
<comment type="caution">
    <text evidence="2">The sequence shown here is derived from an EMBL/GenBank/DDBJ whole genome shotgun (WGS) entry which is preliminary data.</text>
</comment>
<dbReference type="PROSITE" id="PS50910">
    <property type="entry name" value="HEPN"/>
    <property type="match status" value="1"/>
</dbReference>
<accession>A0A2M7GXV9</accession>
<dbReference type="InterPro" id="IPR007842">
    <property type="entry name" value="HEPN_dom"/>
</dbReference>
<dbReference type="GO" id="GO:0003677">
    <property type="term" value="F:DNA binding"/>
    <property type="evidence" value="ECO:0007669"/>
    <property type="project" value="UniProtKB-KW"/>
</dbReference>
<dbReference type="AlphaFoldDB" id="A0A2M7GXV9"/>
<dbReference type="EMBL" id="PFFY01000240">
    <property type="protein sequence ID" value="PIW32849.1"/>
    <property type="molecule type" value="Genomic_DNA"/>
</dbReference>
<feature type="domain" description="HEPN" evidence="1">
    <location>
        <begin position="12"/>
        <end position="125"/>
    </location>
</feature>
<evidence type="ECO:0000259" key="1">
    <source>
        <dbReference type="PROSITE" id="PS50910"/>
    </source>
</evidence>
<gene>
    <name evidence="2" type="ORF">COW28_05140</name>
</gene>
<protein>
    <submittedName>
        <fullName evidence="2">DNA-binding protein</fullName>
    </submittedName>
</protein>
<reference evidence="3" key="1">
    <citation type="submission" date="2017-09" db="EMBL/GenBank/DDBJ databases">
        <title>Depth-based differentiation of microbial function through sediment-hosted aquifers and enrichment of novel symbionts in the deep terrestrial subsurface.</title>
        <authorList>
            <person name="Probst A.J."/>
            <person name="Ladd B."/>
            <person name="Jarett J.K."/>
            <person name="Geller-Mcgrath D.E."/>
            <person name="Sieber C.M.K."/>
            <person name="Emerson J.B."/>
            <person name="Anantharaman K."/>
            <person name="Thomas B.C."/>
            <person name="Malmstrom R."/>
            <person name="Stieglmeier M."/>
            <person name="Klingl A."/>
            <person name="Woyke T."/>
            <person name="Ryan C.M."/>
            <person name="Banfield J.F."/>
        </authorList>
    </citation>
    <scope>NUCLEOTIDE SEQUENCE [LARGE SCALE GENOMIC DNA]</scope>
</reference>